<dbReference type="EMBL" id="AE014297">
    <property type="protein sequence ID" value="AFH06567.1"/>
    <property type="molecule type" value="Genomic_DNA"/>
</dbReference>
<organism evidence="2 4">
    <name type="scientific">Drosophila melanogaster</name>
    <name type="common">Fruit fly</name>
    <dbReference type="NCBI Taxonomy" id="7227"/>
    <lineage>
        <taxon>Eukaryota</taxon>
        <taxon>Metazoa</taxon>
        <taxon>Ecdysozoa</taxon>
        <taxon>Arthropoda</taxon>
        <taxon>Hexapoda</taxon>
        <taxon>Insecta</taxon>
        <taxon>Pterygota</taxon>
        <taxon>Neoptera</taxon>
        <taxon>Endopterygota</taxon>
        <taxon>Diptera</taxon>
        <taxon>Brachycera</taxon>
        <taxon>Muscomorpha</taxon>
        <taxon>Ephydroidea</taxon>
        <taxon>Drosophilidae</taxon>
        <taxon>Drosophila</taxon>
        <taxon>Sophophora</taxon>
    </lineage>
</organism>
<protein>
    <recommendedName>
        <fullName evidence="5">Seminal fluid protein</fullName>
    </recommendedName>
</protein>
<reference evidence="2 4" key="9">
    <citation type="journal article" date="2015" name="G3 (Bethesda)">
        <title>Gene Model Annotations for Drosophila melanogaster: Impact of High-Throughput Data.</title>
        <authorList>
            <consortium name="FlyBase Consortium"/>
            <person name="Matthews B.B."/>
            <person name="Dos Santos G."/>
            <person name="Crosby M.A."/>
            <person name="Emmert D.B."/>
            <person name="St Pierre S.E."/>
            <person name="Gramates L.S."/>
            <person name="Zhou P."/>
            <person name="Schroeder A.J."/>
            <person name="Falls K."/>
            <person name="Strelets V."/>
            <person name="Russo S.M."/>
            <person name="Gelbart W.M."/>
            <person name="null"/>
        </authorList>
    </citation>
    <scope>NUCLEOTIDE SEQUENCE [LARGE SCALE GENOMIC DNA]</scope>
    <source>
        <strain evidence="4">Berkeley</strain>
    </source>
</reference>
<reference evidence="2 4" key="10">
    <citation type="journal article" date="2015" name="G3 (Bethesda)">
        <title>Gene Model Annotations for Drosophila melanogaster: The Rule-Benders.</title>
        <authorList>
            <consortium name="FlyBase Consortium"/>
            <person name="Crosby M.A."/>
            <person name="Gramates L.S."/>
            <person name="Dos Santos G."/>
            <person name="Matthews B.B."/>
            <person name="St Pierre S.E."/>
            <person name="Zhou P."/>
            <person name="Schroeder A.J."/>
            <person name="Falls K."/>
            <person name="Emmert D.B."/>
            <person name="Russo S.M."/>
            <person name="Gelbart W.M."/>
            <person name="null"/>
        </authorList>
    </citation>
    <scope>NUCLEOTIDE SEQUENCE [LARGE SCALE GENOMIC DNA]</scope>
    <source>
        <strain evidence="4">Berkeley</strain>
    </source>
</reference>
<reference evidence="2 4" key="7">
    <citation type="journal article" date="2007" name="Science">
        <title>The Release 5.1 annotation of Drosophila melanogaster heterochromatin.</title>
        <authorList>
            <person name="Smith C.D."/>
            <person name="Shu S."/>
            <person name="Mungall C.J."/>
            <person name="Karpen G.H."/>
        </authorList>
    </citation>
    <scope>NUCLEOTIDE SEQUENCE [LARGE SCALE GENOMIC DNA]</scope>
    <source>
        <strain evidence="4">Berkeley</strain>
    </source>
</reference>
<dbReference type="AlphaFoldDB" id="A0A0B4K7C7"/>
<dbReference type="PaxDb" id="7227-FBpp0293418"/>
<sequence>MLPIKFFLFLVLLIIHNTCGLIDYPNYDSQSPVLRKIRSGVDTSKQLISITDLNAKESSDDEKSYYNNPMNPFYIHLSVPVLKTLAKNKQ</sequence>
<dbReference type="AGR" id="FB:FBgn0262540"/>
<reference evidence="2 4" key="8">
    <citation type="journal article" date="2007" name="Science">
        <title>Sequence finishing and mapping of Drosophila melanogaster heterochromatin.</title>
        <authorList>
            <person name="Hoskins R.A."/>
            <person name="Carlson J.W."/>
            <person name="Kennedy C."/>
            <person name="Acevedo D."/>
            <person name="Evans-Holm M."/>
            <person name="Frise E."/>
            <person name="Wan K.H."/>
            <person name="Park S."/>
            <person name="Mendez-Lago M."/>
            <person name="Rossi F."/>
            <person name="Villasante A."/>
            <person name="Dimitri P."/>
            <person name="Karpen G.H."/>
            <person name="Celniker S.E."/>
        </authorList>
    </citation>
    <scope>NUCLEOTIDE SEQUENCE [LARGE SCALE GENOMIC DNA]</scope>
    <source>
        <strain evidence="4">Berkeley</strain>
    </source>
</reference>
<evidence type="ECO:0000256" key="1">
    <source>
        <dbReference type="SAM" id="SignalP"/>
    </source>
</evidence>
<evidence type="ECO:0000313" key="2">
    <source>
        <dbReference type="EMBL" id="AFH06567.1"/>
    </source>
</evidence>
<reference evidence="2 4" key="5">
    <citation type="journal article" date="2002" name="Genome Biol.">
        <title>Heterochromatic sequences in a Drosophila whole-genome shotgun assembly.</title>
        <authorList>
            <person name="Hoskins R.A."/>
            <person name="Smith C.D."/>
            <person name="Carlson J.W."/>
            <person name="Carvalho A.B."/>
            <person name="Halpern A."/>
            <person name="Kaminker J.S."/>
            <person name="Kennedy C."/>
            <person name="Mungall C.J."/>
            <person name="Sullivan B.A."/>
            <person name="Sutton G.G."/>
            <person name="Yasuhara J.C."/>
            <person name="Wakimoto B.T."/>
            <person name="Myers E.W."/>
            <person name="Celniker S.E."/>
            <person name="Rubin G.M."/>
            <person name="Karpen G.H."/>
        </authorList>
    </citation>
    <scope>NUCLEOTIDE SEQUENCE [LARGE SCALE GENOMIC DNA]</scope>
    <source>
        <strain evidence="4">Berkeley</strain>
    </source>
</reference>
<dbReference type="Proteomes" id="UP000000803">
    <property type="component" value="Chromosome 3R"/>
</dbReference>
<evidence type="ECO:0000313" key="3">
    <source>
        <dbReference type="FlyBase" id="FBgn0262540"/>
    </source>
</evidence>
<gene>
    <name evidence="2" type="primary">Dmel\CG43094</name>
    <name evidence="2 3" type="ORF">CG43094</name>
    <name evidence="2" type="ORF">Dmel_CG43094</name>
</gene>
<reference evidence="2 4" key="1">
    <citation type="journal article" date="2000" name="Science">
        <title>The genome sequence of Drosophila melanogaster.</title>
        <authorList>
            <person name="Adams M.D."/>
            <person name="Celniker S.E."/>
            <person name="Holt R.A."/>
            <person name="Evans C.A."/>
            <person name="Gocayne J.D."/>
            <person name="Amanatides P.G."/>
            <person name="Scherer S.E."/>
            <person name="Li P.W."/>
            <person name="Hoskins R.A."/>
            <person name="Galle R.F."/>
            <person name="George R.A."/>
            <person name="Lewis S.E."/>
            <person name="Richards S."/>
            <person name="Ashburner M."/>
            <person name="Henderson S.N."/>
            <person name="Sutton G.G."/>
            <person name="Wortman J.R."/>
            <person name="Yandell M.D."/>
            <person name="Zhang Q."/>
            <person name="Chen L.X."/>
            <person name="Brandon R.C."/>
            <person name="Rogers Y.H."/>
            <person name="Blazej R.G."/>
            <person name="Champe M."/>
            <person name="Pfeiffer B.D."/>
            <person name="Wan K.H."/>
            <person name="Doyle C."/>
            <person name="Baxter E.G."/>
            <person name="Helt G."/>
            <person name="Nelson C.R."/>
            <person name="Gabor G.L."/>
            <person name="Abril J.F."/>
            <person name="Agbayani A."/>
            <person name="An H.J."/>
            <person name="Andrews-Pfannkoch C."/>
            <person name="Baldwin D."/>
            <person name="Ballew R.M."/>
            <person name="Basu A."/>
            <person name="Baxendale J."/>
            <person name="Bayraktaroglu L."/>
            <person name="Beasley E.M."/>
            <person name="Beeson K.Y."/>
            <person name="Benos P.V."/>
            <person name="Berman B.P."/>
            <person name="Bhandari D."/>
            <person name="Bolshakov S."/>
            <person name="Borkova D."/>
            <person name="Botchan M.R."/>
            <person name="Bouck J."/>
            <person name="Brokstein P."/>
            <person name="Brottier P."/>
            <person name="Burtis K.C."/>
            <person name="Busam D.A."/>
            <person name="Butler H."/>
            <person name="Cadieu E."/>
            <person name="Center A."/>
            <person name="Chandra I."/>
            <person name="Cherry J.M."/>
            <person name="Cawley S."/>
            <person name="Dahlke C."/>
            <person name="Davenport L.B."/>
            <person name="Davies P."/>
            <person name="de Pablos B."/>
            <person name="Delcher A."/>
            <person name="Deng Z."/>
            <person name="Mays A.D."/>
            <person name="Dew I."/>
            <person name="Dietz S.M."/>
            <person name="Dodson K."/>
            <person name="Doup L.E."/>
            <person name="Downes M."/>
            <person name="Dugan-Rocha S."/>
            <person name="Dunkov B.C."/>
            <person name="Dunn P."/>
            <person name="Durbin K.J."/>
            <person name="Evangelista C.C."/>
            <person name="Ferraz C."/>
            <person name="Ferriera S."/>
            <person name="Fleischmann W."/>
            <person name="Fosler C."/>
            <person name="Gabrielian A.E."/>
            <person name="Garg N.S."/>
            <person name="Gelbart W.M."/>
            <person name="Glasser K."/>
            <person name="Glodek A."/>
            <person name="Gong F."/>
            <person name="Gorrell J.H."/>
            <person name="Gu Z."/>
            <person name="Guan P."/>
            <person name="Harris M."/>
            <person name="Harris N.L."/>
            <person name="Harvey D."/>
            <person name="Heiman T.J."/>
            <person name="Hernandez J.R."/>
            <person name="Houck J."/>
            <person name="Hostin D."/>
            <person name="Houston K.A."/>
            <person name="Howland T.J."/>
            <person name="Wei M.H."/>
            <person name="Ibegwam C."/>
            <person name="Jalali M."/>
            <person name="Kalush F."/>
            <person name="Karpen G.H."/>
            <person name="Ke Z."/>
            <person name="Kennison J.A."/>
            <person name="Ketchum K.A."/>
            <person name="Kimmel B.E."/>
            <person name="Kodira C.D."/>
            <person name="Kraft C."/>
            <person name="Kravitz S."/>
            <person name="Kulp D."/>
            <person name="Lai Z."/>
            <person name="Lasko P."/>
            <person name="Lei Y."/>
            <person name="Levitsky A.A."/>
            <person name="Li J."/>
            <person name="Li Z."/>
            <person name="Liang Y."/>
            <person name="Lin X."/>
            <person name="Liu X."/>
            <person name="Mattei B."/>
            <person name="McIntosh T.C."/>
            <person name="McLeod M.P."/>
            <person name="McPherson D."/>
            <person name="Merkulov G."/>
            <person name="Milshina N.V."/>
            <person name="Mobarry C."/>
            <person name="Morris J."/>
            <person name="Moshrefi A."/>
            <person name="Mount S.M."/>
            <person name="Moy M."/>
            <person name="Murphy B."/>
            <person name="Murphy L."/>
            <person name="Muzny D.M."/>
            <person name="Nelson D.L."/>
            <person name="Nelson D.R."/>
            <person name="Nelson K.A."/>
            <person name="Nixon K."/>
            <person name="Nusskern D.R."/>
            <person name="Pacleb J.M."/>
            <person name="Palazzolo M."/>
            <person name="Pittman G.S."/>
            <person name="Pan S."/>
            <person name="Pollard J."/>
            <person name="Puri V."/>
            <person name="Reese M.G."/>
            <person name="Reinert K."/>
            <person name="Remington K."/>
            <person name="Saunders R.D."/>
            <person name="Scheeler F."/>
            <person name="Shen H."/>
            <person name="Shue B.C."/>
            <person name="Siden-Kiamos I."/>
            <person name="Simpson M."/>
            <person name="Skupski M.P."/>
            <person name="Smith T."/>
            <person name="Spier E."/>
            <person name="Spradling A.C."/>
            <person name="Stapleton M."/>
            <person name="Strong R."/>
            <person name="Sun E."/>
            <person name="Svirskas R."/>
            <person name="Tector C."/>
            <person name="Turner R."/>
            <person name="Venter E."/>
            <person name="Wang A.H."/>
            <person name="Wang X."/>
            <person name="Wang Z.Y."/>
            <person name="Wassarman D.A."/>
            <person name="Weinstock G.M."/>
            <person name="Weissenbach J."/>
            <person name="Williams S.M."/>
            <person name="WoodageT"/>
            <person name="Worley K.C."/>
            <person name="Wu D."/>
            <person name="Yang S."/>
            <person name="Yao Q.A."/>
            <person name="Ye J."/>
            <person name="Yeh R.F."/>
            <person name="Zaveri J.S."/>
            <person name="Zhan M."/>
            <person name="Zhang G."/>
            <person name="Zhao Q."/>
            <person name="Zheng L."/>
            <person name="Zheng X.H."/>
            <person name="Zhong F.N."/>
            <person name="Zhong W."/>
            <person name="Zhou X."/>
            <person name="Zhu S."/>
            <person name="Zhu X."/>
            <person name="Smith H.O."/>
            <person name="Gibbs R.A."/>
            <person name="Myers E.W."/>
            <person name="Rubin G.M."/>
            <person name="Venter J.C."/>
        </authorList>
    </citation>
    <scope>NUCLEOTIDE SEQUENCE [LARGE SCALE GENOMIC DNA]</scope>
    <source>
        <strain evidence="4">Berkeley</strain>
    </source>
</reference>
<proteinExistence type="predicted"/>
<dbReference type="RefSeq" id="NP_001247249.1">
    <property type="nucleotide sequence ID" value="NM_001260320.2"/>
</dbReference>
<name>A0A0B4K7C7_DROME</name>
<reference evidence="2 4" key="3">
    <citation type="journal article" date="2002" name="Genome Biol.">
        <title>Annotation of the Drosophila melanogaster euchromatic genome: a systematic review.</title>
        <authorList>
            <person name="Misra S."/>
            <person name="Crosby M.A."/>
            <person name="Mungall C.J."/>
            <person name="Matthews B.B."/>
            <person name="Campbell K.S."/>
            <person name="Hradecky P."/>
            <person name="Huang Y."/>
            <person name="Kaminker J.S."/>
            <person name="Millburn G.H."/>
            <person name="Prochnik S.E."/>
            <person name="Smith C.D."/>
            <person name="Tupy J.L."/>
            <person name="Whitfied E.J."/>
            <person name="Bayraktaroglu L."/>
            <person name="Berman B.P."/>
            <person name="Bettencourt B.R."/>
            <person name="Celniker S.E."/>
            <person name="de Grey A.D."/>
            <person name="Drysdale R.A."/>
            <person name="Harris N.L."/>
            <person name="Richter J."/>
            <person name="Russo S."/>
            <person name="Schroeder A.J."/>
            <person name="Shu S.Q."/>
            <person name="Stapleton M."/>
            <person name="Yamada C."/>
            <person name="Ashburner M."/>
            <person name="Gelbart W.M."/>
            <person name="Rubin G.M."/>
            <person name="Lewis S.E."/>
        </authorList>
    </citation>
    <scope>GENOME REANNOTATION</scope>
    <source>
        <strain evidence="4">Berkeley</strain>
    </source>
</reference>
<accession>A0A0B4K7C7</accession>
<dbReference type="FlyBase" id="FBgn0262540">
    <property type="gene designation" value="CG43094"/>
</dbReference>
<dbReference type="VEuPathDB" id="VectorBase:FBgn0262540"/>
<dbReference type="OrthoDB" id="7857242at2759"/>
<dbReference type="BioGRID-ORCS" id="12798517">
    <property type="hits" value="0 hits in 1 CRISPR screen"/>
</dbReference>
<dbReference type="Bgee" id="FBgn0262540">
    <property type="expression patterns" value="Expressed in epithelial cell in antenna and 28 other cell types or tissues"/>
</dbReference>
<reference evidence="2 4" key="2">
    <citation type="journal article" date="2002" name="Genome Biol.">
        <title>Finishing a whole-genome shotgun: release 3 of the Drosophila melanogaster euchromatic genome sequence.</title>
        <authorList>
            <person name="Celniker S.E."/>
            <person name="Wheeler D.A."/>
            <person name="Kronmiller B."/>
            <person name="Carlson J.W."/>
            <person name="Halpern A."/>
            <person name="Patel S."/>
            <person name="Adams M."/>
            <person name="Champe M."/>
            <person name="Dugan S.P."/>
            <person name="Frise E."/>
            <person name="Hodgson A."/>
            <person name="George R.A."/>
            <person name="Hoskins R.A."/>
            <person name="Laverty T."/>
            <person name="Muzny D.M."/>
            <person name="Nelson C.R."/>
            <person name="Pacleb J.M."/>
            <person name="Park S."/>
            <person name="Pfeiffer B.D."/>
            <person name="Richards S."/>
            <person name="Sodergren E.J."/>
            <person name="Svirskas R."/>
            <person name="Tabor P.E."/>
            <person name="Wan K."/>
            <person name="Stapleton M."/>
            <person name="Sutton G.G."/>
            <person name="Venter C."/>
            <person name="Weinstock G."/>
            <person name="Scherer S.E."/>
            <person name="Myers E.W."/>
            <person name="Gibbs R.A."/>
            <person name="Rubin G.M."/>
        </authorList>
    </citation>
    <scope>NUCLEOTIDE SEQUENCE [LARGE SCALE GENOMIC DNA]</scope>
    <source>
        <strain evidence="4">Berkeley</strain>
    </source>
</reference>
<reference evidence="2 4" key="6">
    <citation type="journal article" date="2005" name="PLoS Comput. Biol.">
        <title>Combined evidence annotation of transposable elements in genome sequences.</title>
        <authorList>
            <person name="Quesneville H."/>
            <person name="Bergman C.M."/>
            <person name="Andrieu O."/>
            <person name="Autard D."/>
            <person name="Nouaud D."/>
            <person name="Ashburner M."/>
            <person name="Anxolabehere D."/>
        </authorList>
    </citation>
    <scope>NUCLEOTIDE SEQUENCE [LARGE SCALE GENOMIC DNA]</scope>
    <source>
        <strain evidence="4">Berkeley</strain>
    </source>
</reference>
<feature type="signal peptide" evidence="1">
    <location>
        <begin position="1"/>
        <end position="20"/>
    </location>
</feature>
<dbReference type="InParanoid" id="A0A0B4K7C7"/>
<reference evidence="2 4" key="4">
    <citation type="journal article" date="2002" name="Genome Biol.">
        <title>The transposable elements of the Drosophila melanogaster euchromatin: a genomics perspective.</title>
        <authorList>
            <person name="Kaminker J.S."/>
            <person name="Bergman C.M."/>
            <person name="Kronmiller B."/>
            <person name="Carlson J."/>
            <person name="Svirskas R."/>
            <person name="Patel S."/>
            <person name="Frise E."/>
            <person name="Wheeler D.A."/>
            <person name="Lewis S.E."/>
            <person name="Rubin G.M."/>
            <person name="Ashburner M."/>
            <person name="Celniker S.E."/>
        </authorList>
    </citation>
    <scope>NUCLEOTIDE SEQUENCE [LARGE SCALE GENOMIC DNA]</scope>
    <source>
        <strain evidence="4">Berkeley</strain>
    </source>
</reference>
<dbReference type="KEGG" id="dme:Dmel_CG43094"/>
<reference evidence="2 4" key="11">
    <citation type="journal article" date="2015" name="Genome Res.">
        <title>The Release 6 reference sequence of the Drosophila melanogaster genome.</title>
        <authorList>
            <person name="Hoskins R.A."/>
            <person name="Carlson J.W."/>
            <person name="Wan K.H."/>
            <person name="Park S."/>
            <person name="Mendez I."/>
            <person name="Galle S.E."/>
            <person name="Booth B.W."/>
            <person name="Pfeiffer B.D."/>
            <person name="George R.A."/>
            <person name="Svirskas R."/>
            <person name="Krzywinski M."/>
            <person name="Schein J."/>
            <person name="Accardo M.C."/>
            <person name="Damia E."/>
            <person name="Messina G."/>
            <person name="Mendez-Lago M."/>
            <person name="de Pablos B."/>
            <person name="Demakova O.V."/>
            <person name="Andreyeva E.N."/>
            <person name="Boldyreva L.V."/>
            <person name="Marra M."/>
            <person name="Carvalho A.B."/>
            <person name="Dimitri P."/>
            <person name="Villasante A."/>
            <person name="Zhimulev I.F."/>
            <person name="Rubin G.M."/>
            <person name="Karpen G.H."/>
            <person name="Celniker S.E."/>
        </authorList>
    </citation>
    <scope>NUCLEOTIDE SEQUENCE [LARGE SCALE GENOMIC DNA]</scope>
    <source>
        <strain evidence="4">Berkeley</strain>
    </source>
</reference>
<dbReference type="GeneID" id="12798517"/>
<keyword evidence="1" id="KW-0732">Signal</keyword>
<evidence type="ECO:0000313" key="4">
    <source>
        <dbReference type="Proteomes" id="UP000000803"/>
    </source>
</evidence>
<keyword evidence="4" id="KW-1185">Reference proteome</keyword>
<evidence type="ECO:0008006" key="5">
    <source>
        <dbReference type="Google" id="ProtNLM"/>
    </source>
</evidence>
<feature type="chain" id="PRO_5002107187" description="Seminal fluid protein" evidence="1">
    <location>
        <begin position="21"/>
        <end position="90"/>
    </location>
</feature>